<organism evidence="2 3">
    <name type="scientific">Vespula germanica</name>
    <name type="common">German yellow jacket</name>
    <name type="synonym">Paravespula germanica</name>
    <dbReference type="NCBI Taxonomy" id="30212"/>
    <lineage>
        <taxon>Eukaryota</taxon>
        <taxon>Metazoa</taxon>
        <taxon>Ecdysozoa</taxon>
        <taxon>Arthropoda</taxon>
        <taxon>Hexapoda</taxon>
        <taxon>Insecta</taxon>
        <taxon>Pterygota</taxon>
        <taxon>Neoptera</taxon>
        <taxon>Endopterygota</taxon>
        <taxon>Hymenoptera</taxon>
        <taxon>Apocrita</taxon>
        <taxon>Aculeata</taxon>
        <taxon>Vespoidea</taxon>
        <taxon>Vespidae</taxon>
        <taxon>Vespinae</taxon>
        <taxon>Vespula</taxon>
    </lineage>
</organism>
<feature type="region of interest" description="Disordered" evidence="1">
    <location>
        <begin position="291"/>
        <end position="312"/>
    </location>
</feature>
<evidence type="ECO:0008006" key="4">
    <source>
        <dbReference type="Google" id="ProtNLM"/>
    </source>
</evidence>
<name>A0A834K4K7_VESGE</name>
<dbReference type="AlphaFoldDB" id="A0A834K4K7"/>
<sequence length="370" mass="43247">MENSRVSLSPFREMCYNGERTVLKSPLALCNKSRASGPPHNAYNDYANDTEMLHRQRLSMYLKRNEAEHIPGLVRYELGTGPRRQNSRLPYCPRESYRDAADKRNTSFWLQSYVAQLNRKYTRERGKGEESRVERDRPSRMKNAEVVWLTAVLCPRLAAANLTLSFSSRRSREHPFRGHISRWTVPLEDTNKRMTYREMQMVLRQEGGEDGLAVDCCPTIEEMVEPVGGRNRQDMYVELYRDGENAQRFFEYSCRPDVLDKPCRFVDRKLSNQSRCVQKFSYTYAIVENPGTKGGNEEHRRHHHREHRFPTFPGNTVSGSTWTLDYIRVRSGCSCEIMPKPKKKKPMATKARKAKSKLRQQRDQDSDFET</sequence>
<reference evidence="2" key="1">
    <citation type="journal article" date="2020" name="G3 (Bethesda)">
        <title>High-Quality Assemblies for Three Invasive Social Wasps from the &lt;i&gt;Vespula&lt;/i&gt; Genus.</title>
        <authorList>
            <person name="Harrop T.W.R."/>
            <person name="Guhlin J."/>
            <person name="McLaughlin G.M."/>
            <person name="Permina E."/>
            <person name="Stockwell P."/>
            <person name="Gilligan J."/>
            <person name="Le Lec M.F."/>
            <person name="Gruber M.A.M."/>
            <person name="Quinn O."/>
            <person name="Lovegrove M."/>
            <person name="Duncan E.J."/>
            <person name="Remnant E.J."/>
            <person name="Van Eeckhoven J."/>
            <person name="Graham B."/>
            <person name="Knapp R.A."/>
            <person name="Langford K.W."/>
            <person name="Kronenberg Z."/>
            <person name="Press M.O."/>
            <person name="Eacker S.M."/>
            <person name="Wilson-Rankin E.E."/>
            <person name="Purcell J."/>
            <person name="Lester P.J."/>
            <person name="Dearden P.K."/>
        </authorList>
    </citation>
    <scope>NUCLEOTIDE SEQUENCE</scope>
    <source>
        <strain evidence="2">Linc-1</strain>
    </source>
</reference>
<dbReference type="PANTHER" id="PTHR23199">
    <property type="entry name" value="NEUROTROPHIN 1-RELATED"/>
    <property type="match status" value="1"/>
</dbReference>
<protein>
    <recommendedName>
        <fullName evidence="4">Spaetzle domain-containing protein</fullName>
    </recommendedName>
</protein>
<dbReference type="SUPFAM" id="SSF57501">
    <property type="entry name" value="Cystine-knot cytokines"/>
    <property type="match status" value="1"/>
</dbReference>
<dbReference type="EMBL" id="JACSDZ010000007">
    <property type="protein sequence ID" value="KAF7399760.1"/>
    <property type="molecule type" value="Genomic_DNA"/>
</dbReference>
<feature type="region of interest" description="Disordered" evidence="1">
    <location>
        <begin position="337"/>
        <end position="370"/>
    </location>
</feature>
<dbReference type="Gene3D" id="2.10.90.10">
    <property type="entry name" value="Cystine-knot cytokines"/>
    <property type="match status" value="1"/>
</dbReference>
<keyword evidence="3" id="KW-1185">Reference proteome</keyword>
<dbReference type="GO" id="GO:0021556">
    <property type="term" value="P:central nervous system formation"/>
    <property type="evidence" value="ECO:0007669"/>
    <property type="project" value="TreeGrafter"/>
</dbReference>
<feature type="compositionally biased region" description="Basic and acidic residues" evidence="1">
    <location>
        <begin position="360"/>
        <end position="370"/>
    </location>
</feature>
<feature type="compositionally biased region" description="Basic residues" evidence="1">
    <location>
        <begin position="340"/>
        <end position="359"/>
    </location>
</feature>
<dbReference type="InterPro" id="IPR052444">
    <property type="entry name" value="Spz/Toll_ligand-like"/>
</dbReference>
<dbReference type="GO" id="GO:0005121">
    <property type="term" value="F:Toll binding"/>
    <property type="evidence" value="ECO:0007669"/>
    <property type="project" value="TreeGrafter"/>
</dbReference>
<dbReference type="GO" id="GO:0008083">
    <property type="term" value="F:growth factor activity"/>
    <property type="evidence" value="ECO:0007669"/>
    <property type="project" value="TreeGrafter"/>
</dbReference>
<comment type="caution">
    <text evidence="2">The sequence shown here is derived from an EMBL/GenBank/DDBJ whole genome shotgun (WGS) entry which is preliminary data.</text>
</comment>
<accession>A0A834K4K7</accession>
<evidence type="ECO:0000256" key="1">
    <source>
        <dbReference type="SAM" id="MobiDB-lite"/>
    </source>
</evidence>
<proteinExistence type="predicted"/>
<dbReference type="GO" id="GO:0005576">
    <property type="term" value="C:extracellular region"/>
    <property type="evidence" value="ECO:0007669"/>
    <property type="project" value="TreeGrafter"/>
</dbReference>
<evidence type="ECO:0000313" key="3">
    <source>
        <dbReference type="Proteomes" id="UP000617340"/>
    </source>
</evidence>
<dbReference type="InterPro" id="IPR029034">
    <property type="entry name" value="Cystine-knot_cytokine"/>
</dbReference>
<dbReference type="GO" id="GO:0045087">
    <property type="term" value="P:innate immune response"/>
    <property type="evidence" value="ECO:0007669"/>
    <property type="project" value="TreeGrafter"/>
</dbReference>
<dbReference type="PANTHER" id="PTHR23199:SF12">
    <property type="entry name" value="NEUROTROPHIN 1-RELATED"/>
    <property type="match status" value="1"/>
</dbReference>
<gene>
    <name evidence="2" type="ORF">HZH68_008352</name>
</gene>
<dbReference type="Proteomes" id="UP000617340">
    <property type="component" value="Unassembled WGS sequence"/>
</dbReference>
<evidence type="ECO:0000313" key="2">
    <source>
        <dbReference type="EMBL" id="KAF7399760.1"/>
    </source>
</evidence>